<dbReference type="EMBL" id="JBHSAX010000013">
    <property type="protein sequence ID" value="MFC3962862.1"/>
    <property type="molecule type" value="Genomic_DNA"/>
</dbReference>
<accession>A0ABV8DRZ2</accession>
<gene>
    <name evidence="1" type="ORF">ACFO0B_12785</name>
</gene>
<evidence type="ECO:0000313" key="2">
    <source>
        <dbReference type="Proteomes" id="UP001595696"/>
    </source>
</evidence>
<evidence type="ECO:0008006" key="3">
    <source>
        <dbReference type="Google" id="ProtNLM"/>
    </source>
</evidence>
<proteinExistence type="predicted"/>
<comment type="caution">
    <text evidence="1">The sequence shown here is derived from an EMBL/GenBank/DDBJ whole genome shotgun (WGS) entry which is preliminary data.</text>
</comment>
<protein>
    <recommendedName>
        <fullName evidence="3">DUF4352 domain-containing protein</fullName>
    </recommendedName>
</protein>
<sequence>MATVGAATFAVAAIVVAVISMREARAQGQMLQAEVRDRMRPWVGLFGFDFVRDHTGKPALRLQLRNFGPLPARRARLCLIIEPAQSNPGEQPNPINYREPTQKVLVPEEDGNYRISLAQFPQLEGWISDGRDTVVKGTFEYALDERVLESKFEATLWFSKPPPPSPGPLVEMNWRNTFAT</sequence>
<keyword evidence="2" id="KW-1185">Reference proteome</keyword>
<name>A0ABV8DRZ2_9NOCA</name>
<evidence type="ECO:0000313" key="1">
    <source>
        <dbReference type="EMBL" id="MFC3962862.1"/>
    </source>
</evidence>
<dbReference type="Proteomes" id="UP001595696">
    <property type="component" value="Unassembled WGS sequence"/>
</dbReference>
<organism evidence="1 2">
    <name type="scientific">Nocardia jiangsuensis</name>
    <dbReference type="NCBI Taxonomy" id="1691563"/>
    <lineage>
        <taxon>Bacteria</taxon>
        <taxon>Bacillati</taxon>
        <taxon>Actinomycetota</taxon>
        <taxon>Actinomycetes</taxon>
        <taxon>Mycobacteriales</taxon>
        <taxon>Nocardiaceae</taxon>
        <taxon>Nocardia</taxon>
    </lineage>
</organism>
<reference evidence="2" key="1">
    <citation type="journal article" date="2019" name="Int. J. Syst. Evol. Microbiol.">
        <title>The Global Catalogue of Microorganisms (GCM) 10K type strain sequencing project: providing services to taxonomists for standard genome sequencing and annotation.</title>
        <authorList>
            <consortium name="The Broad Institute Genomics Platform"/>
            <consortium name="The Broad Institute Genome Sequencing Center for Infectious Disease"/>
            <person name="Wu L."/>
            <person name="Ma J."/>
        </authorList>
    </citation>
    <scope>NUCLEOTIDE SEQUENCE [LARGE SCALE GENOMIC DNA]</scope>
    <source>
        <strain evidence="2">CGMCC 4.7330</strain>
    </source>
</reference>
<dbReference type="RefSeq" id="WP_378612619.1">
    <property type="nucleotide sequence ID" value="NZ_JBHSAX010000013.1"/>
</dbReference>